<keyword evidence="3 5" id="KW-0175">Coiled coil</keyword>
<keyword evidence="4" id="KW-0966">Cell projection</keyword>
<dbReference type="GO" id="GO:0060294">
    <property type="term" value="P:cilium movement involved in cell motility"/>
    <property type="evidence" value="ECO:0007669"/>
    <property type="project" value="UniProtKB-UniRule"/>
</dbReference>
<dbReference type="GO" id="GO:0005930">
    <property type="term" value="C:axoneme"/>
    <property type="evidence" value="ECO:0007669"/>
    <property type="project" value="UniProtKB-SubCell"/>
</dbReference>
<evidence type="ECO:0000256" key="3">
    <source>
        <dbReference type="ARBA" id="ARBA00023054"/>
    </source>
</evidence>
<dbReference type="Pfam" id="PF03148">
    <property type="entry name" value="Tektin"/>
    <property type="match status" value="1"/>
</dbReference>
<dbReference type="PANTHER" id="PTHR19960">
    <property type="entry name" value="TEKTIN"/>
    <property type="match status" value="1"/>
</dbReference>
<dbReference type="GO" id="GO:0060271">
    <property type="term" value="P:cilium assembly"/>
    <property type="evidence" value="ECO:0007669"/>
    <property type="project" value="UniProtKB-UniRule"/>
</dbReference>
<gene>
    <name evidence="7" type="primary">CSON001351</name>
</gene>
<dbReference type="PRINTS" id="PR00511">
    <property type="entry name" value="TEKTIN"/>
</dbReference>
<evidence type="ECO:0000256" key="2">
    <source>
        <dbReference type="ARBA" id="ARBA00022490"/>
    </source>
</evidence>
<feature type="region of interest" description="Disordered" evidence="6">
    <location>
        <begin position="1"/>
        <end position="37"/>
    </location>
</feature>
<keyword evidence="4" id="KW-0282">Flagellum</keyword>
<accession>A0A336LID9</accession>
<keyword evidence="2" id="KW-0963">Cytoplasm</keyword>
<feature type="coiled-coil region" evidence="5">
    <location>
        <begin position="146"/>
        <end position="173"/>
    </location>
</feature>
<dbReference type="GO" id="GO:0005634">
    <property type="term" value="C:nucleus"/>
    <property type="evidence" value="ECO:0007669"/>
    <property type="project" value="TreeGrafter"/>
</dbReference>
<proteinExistence type="inferred from homology"/>
<dbReference type="VEuPathDB" id="VectorBase:CSON001351"/>
<evidence type="ECO:0000256" key="6">
    <source>
        <dbReference type="SAM" id="MobiDB-lite"/>
    </source>
</evidence>
<dbReference type="InterPro" id="IPR048256">
    <property type="entry name" value="Tektin-like"/>
</dbReference>
<evidence type="ECO:0000256" key="5">
    <source>
        <dbReference type="SAM" id="Coils"/>
    </source>
</evidence>
<dbReference type="OMA" id="RNLEDTH"/>
<dbReference type="EMBL" id="UFQT01000011">
    <property type="protein sequence ID" value="SSX17590.1"/>
    <property type="molecule type" value="Genomic_DNA"/>
</dbReference>
<feature type="coiled-coil region" evidence="5">
    <location>
        <begin position="333"/>
        <end position="388"/>
    </location>
</feature>
<dbReference type="AlphaFoldDB" id="A0A336LID9"/>
<comment type="similarity">
    <text evidence="1 4">Belongs to the tektin family.</text>
</comment>
<dbReference type="InterPro" id="IPR000435">
    <property type="entry name" value="Tektins"/>
</dbReference>
<comment type="subcellular location">
    <subcellularLocation>
        <location evidence="4">Cytoplasm</location>
        <location evidence="4">Cytoskeleton</location>
        <location evidence="4">Cilium axoneme</location>
    </subcellularLocation>
</comment>
<evidence type="ECO:0000313" key="7">
    <source>
        <dbReference type="EMBL" id="SSX17590.1"/>
    </source>
</evidence>
<name>A0A336LID9_CULSO</name>
<dbReference type="GO" id="GO:0015630">
    <property type="term" value="C:microtubule cytoskeleton"/>
    <property type="evidence" value="ECO:0007669"/>
    <property type="project" value="UniProtKB-UniRule"/>
</dbReference>
<evidence type="ECO:0000256" key="4">
    <source>
        <dbReference type="RuleBase" id="RU367040"/>
    </source>
</evidence>
<sequence>MEPGPLMRTLKPEDYEIQTNPIGLPQDEPPCYLPQTDDDNPLKNIPDKLGAIGPWATGKVDWSPLAGMTGIRPVVDHYTITRYSPAEWRARNESIITQCFDTMNQSVRVENDSKDTIIRTYAFADKAQKDNTCRLQSRARDVDKWKETLHRAINAMSEEISTMEEQRRRLKQSLAVLRIPEAIATECLDRRTGRPDHELVRDEPEEELTREVALLSEVRDLLNRTLADIEAQQVENRNARQRMEYDWSDKKEAHEIEAINCHLTNKSTTTLFKPGATRYPNEQSSEEYWEHFTRDTLNACEHTRQKSIALRQTLDAILLNSTRDLRTQADTVEKALNKRVICMEEVRQRLENDLKACLRRLADTETQIDKLEVAIKSMDAAMKVAQTRLDNRHNRRLRVENCRDKPQEGLIDEVQSIQEGVTAMLAQLKQSNDIKNELMSTRGALEREIMLKRRAIQIDKERCQLLRTHFPSSTALSGY</sequence>
<evidence type="ECO:0000256" key="1">
    <source>
        <dbReference type="ARBA" id="ARBA00007209"/>
    </source>
</evidence>
<dbReference type="PANTHER" id="PTHR19960:SF12">
    <property type="entry name" value="TEKTIN-4"/>
    <property type="match status" value="1"/>
</dbReference>
<keyword evidence="4" id="KW-0969">Cilium</keyword>
<reference evidence="7" key="1">
    <citation type="submission" date="2018-07" db="EMBL/GenBank/DDBJ databases">
        <authorList>
            <person name="Quirk P.G."/>
            <person name="Krulwich T.A."/>
        </authorList>
    </citation>
    <scope>NUCLEOTIDE SEQUENCE</scope>
</reference>
<organism evidence="7">
    <name type="scientific">Culicoides sonorensis</name>
    <name type="common">Biting midge</name>
    <dbReference type="NCBI Taxonomy" id="179676"/>
    <lineage>
        <taxon>Eukaryota</taxon>
        <taxon>Metazoa</taxon>
        <taxon>Ecdysozoa</taxon>
        <taxon>Arthropoda</taxon>
        <taxon>Hexapoda</taxon>
        <taxon>Insecta</taxon>
        <taxon>Pterygota</taxon>
        <taxon>Neoptera</taxon>
        <taxon>Endopterygota</taxon>
        <taxon>Diptera</taxon>
        <taxon>Nematocera</taxon>
        <taxon>Chironomoidea</taxon>
        <taxon>Ceratopogonidae</taxon>
        <taxon>Ceratopogoninae</taxon>
        <taxon>Culicoides</taxon>
        <taxon>Monoculicoides</taxon>
    </lineage>
</organism>
<protein>
    <recommendedName>
        <fullName evidence="4">Tektin</fullName>
    </recommendedName>
</protein>